<accession>A0A4S5CH80</accession>
<organism evidence="1 2">
    <name type="scientific">Aeromonas veronii</name>
    <dbReference type="NCBI Taxonomy" id="654"/>
    <lineage>
        <taxon>Bacteria</taxon>
        <taxon>Pseudomonadati</taxon>
        <taxon>Pseudomonadota</taxon>
        <taxon>Gammaproteobacteria</taxon>
        <taxon>Aeromonadales</taxon>
        <taxon>Aeromonadaceae</taxon>
        <taxon>Aeromonas</taxon>
    </lineage>
</organism>
<sequence length="515" mass="56824">MQIKSPDGQRPRIHFTFNNFASVKKPMSLELESIETAFDSLSFYGLYKDLPSPDDPAWSVHHDVDLPRAVDIRFIDFPIVIDHCDALSDMLISLESKKLTAGQEEKLAPLRIAIKMHEIAQLVAAGKVTPGANGMTPTIYTMTEPASGKVTVGWRFEPTSTRPGASVSYDTGIGIAPNKNATVAWIHPIFGSELKNWARQQQHAEINGVILRRNGECSLGRLAFDPNLLGGSHSLNHTPVQPEELDDIVMVAPMPHLSILQQHPIDNAKVGMKVIAWDHTSTEPRYEIGTVEGNQTNRRYQGYAGLMFNGTPFESYQCFQRLEEVVAATQIHQYNAALNRAKEVQAVKNATDKSYPDLFQDAINAHEGSISRHQLTYNLKQIKSMPAEQGENNVLASLTDPNADPQLKERIKFQLQLFGHATQIELDGVKTPVYMHEISGGAINQAPGGGWAVLMPREGLVLQVTGDKSHAVSTIASSIAQDIAVAVLEREPTKTLDTHAELQSIPLFRPRGMRP</sequence>
<dbReference type="EMBL" id="SSUX01000008">
    <property type="protein sequence ID" value="THJ45049.1"/>
    <property type="molecule type" value="Genomic_DNA"/>
</dbReference>
<dbReference type="RefSeq" id="WP_136501872.1">
    <property type="nucleotide sequence ID" value="NZ_SSUX01000008.1"/>
</dbReference>
<proteinExistence type="predicted"/>
<comment type="caution">
    <text evidence="1">The sequence shown here is derived from an EMBL/GenBank/DDBJ whole genome shotgun (WGS) entry which is preliminary data.</text>
</comment>
<protein>
    <submittedName>
        <fullName evidence="1">Uncharacterized protein</fullName>
    </submittedName>
</protein>
<name>A0A4S5CH80_AERVE</name>
<evidence type="ECO:0000313" key="2">
    <source>
        <dbReference type="Proteomes" id="UP000309618"/>
    </source>
</evidence>
<dbReference type="Proteomes" id="UP000309618">
    <property type="component" value="Unassembled WGS sequence"/>
</dbReference>
<dbReference type="AlphaFoldDB" id="A0A4S5CH80"/>
<evidence type="ECO:0000313" key="1">
    <source>
        <dbReference type="EMBL" id="THJ45049.1"/>
    </source>
</evidence>
<reference evidence="1 2" key="1">
    <citation type="submission" date="2019-04" db="EMBL/GenBank/DDBJ databases">
        <title>Comparative genomics of Aeromonas veronii strains pathogenic to fish.</title>
        <authorList>
            <person name="Cascarano M.C."/>
            <person name="Smyrli M."/>
            <person name="Katharios P."/>
        </authorList>
    </citation>
    <scope>NUCLEOTIDE SEQUENCE [LARGE SCALE GENOMIC DNA]</scope>
    <source>
        <strain evidence="1 2">XU1</strain>
    </source>
</reference>
<gene>
    <name evidence="1" type="ORF">E8Q35_12755</name>
</gene>